<evidence type="ECO:0000313" key="2">
    <source>
        <dbReference type="Proteomes" id="UP000299102"/>
    </source>
</evidence>
<dbReference type="OrthoDB" id="410104at2759"/>
<organism evidence="1 2">
    <name type="scientific">Eumeta variegata</name>
    <name type="common">Bagworm moth</name>
    <name type="synonym">Eumeta japonica</name>
    <dbReference type="NCBI Taxonomy" id="151549"/>
    <lineage>
        <taxon>Eukaryota</taxon>
        <taxon>Metazoa</taxon>
        <taxon>Ecdysozoa</taxon>
        <taxon>Arthropoda</taxon>
        <taxon>Hexapoda</taxon>
        <taxon>Insecta</taxon>
        <taxon>Pterygota</taxon>
        <taxon>Neoptera</taxon>
        <taxon>Endopterygota</taxon>
        <taxon>Lepidoptera</taxon>
        <taxon>Glossata</taxon>
        <taxon>Ditrysia</taxon>
        <taxon>Tineoidea</taxon>
        <taxon>Psychidae</taxon>
        <taxon>Oiketicinae</taxon>
        <taxon>Eumeta</taxon>
    </lineage>
</organism>
<evidence type="ECO:0008006" key="3">
    <source>
        <dbReference type="Google" id="ProtNLM"/>
    </source>
</evidence>
<name>A0A4C1Y252_EUMVA</name>
<sequence length="111" mass="13235">MVEDLAIENERVGLKINPEKMRVMINGKKIAIEVGYMEINYTDEYVYLGQLITLKESMREEVKRRITNSWRNYWSMKEPMKDKKLHINIKKNRLTHARPYSSLRMAANHGH</sequence>
<proteinExistence type="predicted"/>
<accession>A0A4C1Y252</accession>
<dbReference type="AlphaFoldDB" id="A0A4C1Y252"/>
<keyword evidence="2" id="KW-1185">Reference proteome</keyword>
<dbReference type="Proteomes" id="UP000299102">
    <property type="component" value="Unassembled WGS sequence"/>
</dbReference>
<dbReference type="EMBL" id="BGZK01001057">
    <property type="protein sequence ID" value="GBP69958.1"/>
    <property type="molecule type" value="Genomic_DNA"/>
</dbReference>
<comment type="caution">
    <text evidence="1">The sequence shown here is derived from an EMBL/GenBank/DDBJ whole genome shotgun (WGS) entry which is preliminary data.</text>
</comment>
<protein>
    <recommendedName>
        <fullName evidence="3">Reverse transcriptase domain-containing protein</fullName>
    </recommendedName>
</protein>
<reference evidence="1 2" key="1">
    <citation type="journal article" date="2019" name="Commun. Biol.">
        <title>The bagworm genome reveals a unique fibroin gene that provides high tensile strength.</title>
        <authorList>
            <person name="Kono N."/>
            <person name="Nakamura H."/>
            <person name="Ohtoshi R."/>
            <person name="Tomita M."/>
            <person name="Numata K."/>
            <person name="Arakawa K."/>
        </authorList>
    </citation>
    <scope>NUCLEOTIDE SEQUENCE [LARGE SCALE GENOMIC DNA]</scope>
</reference>
<evidence type="ECO:0000313" key="1">
    <source>
        <dbReference type="EMBL" id="GBP69958.1"/>
    </source>
</evidence>
<gene>
    <name evidence="1" type="ORF">EVAR_85726_1</name>
</gene>